<dbReference type="EMBL" id="CAVNYO010000397">
    <property type="protein sequence ID" value="CAK5273456.1"/>
    <property type="molecule type" value="Genomic_DNA"/>
</dbReference>
<sequence>MSCQSSGKVAHSTVYAKTLRRRYGDRHPRMWLLLNLRPTTVP</sequence>
<dbReference type="Proteomes" id="UP001295794">
    <property type="component" value="Unassembled WGS sequence"/>
</dbReference>
<name>A0AAD2HCM4_9AGAR</name>
<gene>
    <name evidence="1" type="ORF">MYCIT1_LOCUS19978</name>
</gene>
<dbReference type="AlphaFoldDB" id="A0AAD2HCM4"/>
<accession>A0AAD2HCM4</accession>
<comment type="caution">
    <text evidence="1">The sequence shown here is derived from an EMBL/GenBank/DDBJ whole genome shotgun (WGS) entry which is preliminary data.</text>
</comment>
<proteinExistence type="predicted"/>
<reference evidence="1" key="1">
    <citation type="submission" date="2023-11" db="EMBL/GenBank/DDBJ databases">
        <authorList>
            <person name="De Vega J J."/>
            <person name="De Vega J J."/>
        </authorList>
    </citation>
    <scope>NUCLEOTIDE SEQUENCE</scope>
</reference>
<evidence type="ECO:0000313" key="1">
    <source>
        <dbReference type="EMBL" id="CAK5273456.1"/>
    </source>
</evidence>
<evidence type="ECO:0000313" key="2">
    <source>
        <dbReference type="Proteomes" id="UP001295794"/>
    </source>
</evidence>
<protein>
    <submittedName>
        <fullName evidence="1">Uncharacterized protein</fullName>
    </submittedName>
</protein>
<organism evidence="1 2">
    <name type="scientific">Mycena citricolor</name>
    <dbReference type="NCBI Taxonomy" id="2018698"/>
    <lineage>
        <taxon>Eukaryota</taxon>
        <taxon>Fungi</taxon>
        <taxon>Dikarya</taxon>
        <taxon>Basidiomycota</taxon>
        <taxon>Agaricomycotina</taxon>
        <taxon>Agaricomycetes</taxon>
        <taxon>Agaricomycetidae</taxon>
        <taxon>Agaricales</taxon>
        <taxon>Marasmiineae</taxon>
        <taxon>Mycenaceae</taxon>
        <taxon>Mycena</taxon>
    </lineage>
</organism>
<keyword evidence="2" id="KW-1185">Reference proteome</keyword>